<proteinExistence type="predicted"/>
<reference evidence="1" key="1">
    <citation type="journal article" date="2023" name="Insect Mol. Biol.">
        <title>Genome sequencing provides insights into the evolution of gene families encoding plant cell wall-degrading enzymes in longhorned beetles.</title>
        <authorList>
            <person name="Shin N.R."/>
            <person name="Okamura Y."/>
            <person name="Kirsch R."/>
            <person name="Pauchet Y."/>
        </authorList>
    </citation>
    <scope>NUCLEOTIDE SEQUENCE</scope>
    <source>
        <strain evidence="1">RBIC_L_NR</strain>
    </source>
</reference>
<evidence type="ECO:0000313" key="1">
    <source>
        <dbReference type="EMBL" id="KAJ8931128.1"/>
    </source>
</evidence>
<dbReference type="AlphaFoldDB" id="A0AAV8WXG0"/>
<sequence length="23" mass="2924">MHRSGQIRSWVYRQRIHVKRCIL</sequence>
<name>A0AAV8WXG0_9CUCU</name>
<dbReference type="Proteomes" id="UP001162156">
    <property type="component" value="Unassembled WGS sequence"/>
</dbReference>
<protein>
    <submittedName>
        <fullName evidence="1">Uncharacterized protein</fullName>
    </submittedName>
</protein>
<keyword evidence="2" id="KW-1185">Reference proteome</keyword>
<gene>
    <name evidence="1" type="ORF">NQ314_016009</name>
</gene>
<evidence type="ECO:0000313" key="2">
    <source>
        <dbReference type="Proteomes" id="UP001162156"/>
    </source>
</evidence>
<dbReference type="EMBL" id="JANEYF010004462">
    <property type="protein sequence ID" value="KAJ8931128.1"/>
    <property type="molecule type" value="Genomic_DNA"/>
</dbReference>
<organism evidence="1 2">
    <name type="scientific">Rhamnusium bicolor</name>
    <dbReference type="NCBI Taxonomy" id="1586634"/>
    <lineage>
        <taxon>Eukaryota</taxon>
        <taxon>Metazoa</taxon>
        <taxon>Ecdysozoa</taxon>
        <taxon>Arthropoda</taxon>
        <taxon>Hexapoda</taxon>
        <taxon>Insecta</taxon>
        <taxon>Pterygota</taxon>
        <taxon>Neoptera</taxon>
        <taxon>Endopterygota</taxon>
        <taxon>Coleoptera</taxon>
        <taxon>Polyphaga</taxon>
        <taxon>Cucujiformia</taxon>
        <taxon>Chrysomeloidea</taxon>
        <taxon>Cerambycidae</taxon>
        <taxon>Lepturinae</taxon>
        <taxon>Rhagiini</taxon>
        <taxon>Rhamnusium</taxon>
    </lineage>
</organism>
<accession>A0AAV8WXG0</accession>
<comment type="caution">
    <text evidence="1">The sequence shown here is derived from an EMBL/GenBank/DDBJ whole genome shotgun (WGS) entry which is preliminary data.</text>
</comment>